<organism evidence="10 11">
    <name type="scientific">Zootermopsis nevadensis</name>
    <name type="common">Dampwood termite</name>
    <dbReference type="NCBI Taxonomy" id="136037"/>
    <lineage>
        <taxon>Eukaryota</taxon>
        <taxon>Metazoa</taxon>
        <taxon>Ecdysozoa</taxon>
        <taxon>Arthropoda</taxon>
        <taxon>Hexapoda</taxon>
        <taxon>Insecta</taxon>
        <taxon>Pterygota</taxon>
        <taxon>Neoptera</taxon>
        <taxon>Polyneoptera</taxon>
        <taxon>Dictyoptera</taxon>
        <taxon>Blattodea</taxon>
        <taxon>Blattoidea</taxon>
        <taxon>Termitoidae</taxon>
        <taxon>Termopsidae</taxon>
        <taxon>Zootermopsis</taxon>
    </lineage>
</organism>
<keyword evidence="3" id="KW-0547">Nucleotide-binding</keyword>
<evidence type="ECO:0000256" key="5">
    <source>
        <dbReference type="ARBA" id="ARBA00022989"/>
    </source>
</evidence>
<dbReference type="Gene3D" id="3.40.50.300">
    <property type="entry name" value="P-loop containing nucleotide triphosphate hydrolases"/>
    <property type="match status" value="1"/>
</dbReference>
<dbReference type="InterPro" id="IPR027417">
    <property type="entry name" value="P-loop_NTPase"/>
</dbReference>
<gene>
    <name evidence="10" type="ORF">L798_10361</name>
</gene>
<dbReference type="PROSITE" id="PS50893">
    <property type="entry name" value="ABC_TRANSPORTER_2"/>
    <property type="match status" value="1"/>
</dbReference>
<dbReference type="InterPro" id="IPR003439">
    <property type="entry name" value="ABC_transporter-like_ATP-bd"/>
</dbReference>
<dbReference type="GO" id="GO:0016887">
    <property type="term" value="F:ATP hydrolysis activity"/>
    <property type="evidence" value="ECO:0007669"/>
    <property type="project" value="InterPro"/>
</dbReference>
<evidence type="ECO:0000256" key="7">
    <source>
        <dbReference type="SAM" id="Phobius"/>
    </source>
</evidence>
<dbReference type="InterPro" id="IPR017871">
    <property type="entry name" value="ABC_transporter-like_CS"/>
</dbReference>
<accession>A0A067R2A0</accession>
<comment type="subcellular location">
    <subcellularLocation>
        <location evidence="1">Membrane</location>
        <topology evidence="1">Multi-pass membrane protein</topology>
    </subcellularLocation>
</comment>
<keyword evidence="5 7" id="KW-1133">Transmembrane helix</keyword>
<sequence>MAEDSAIVVRDACKYYGTEKNKKIVLDSLNMTVPRGSIYGLLGASGCGKTTLLSCIVGRKHFNSGDVWVLGGKPGTKGSGVPGPRIGYMPQDVALVGEFTVKGAVNYFGWIFGMSDRQIAKRFTFLDNLLELPPEDRFIKNLSGGQKRRVSFAVALVHNPELLILDEPTVGLDPILRSSIWKHLVQLTADNKVTVIITTHYIEEAKQADMIGLLRGGKLLAESPPRQLMSAYNTSSLEEVFLALSIKQDGAGTEIHPTHADSLLDSTMDQEKRVQTQPHTTFKSKEKRRNKFQTSASGRMRALLIKNFNKITRHLGGMFFIFGFPILEVLVFFLAIGGDPKGLRVAVVDEELGNFTDCKEYSLFNPTEPILHRDETCDYRGLSCNYLNRINETKVYYNDKETAMESVKKGLTTGMLHFHSNFSKELQLRIDKGRSASNATIEDSELAVHLDMSNRQIALFLERNLFQAYLDLARDVMLACNQSVKLADIPMQFNDPVFGMNNENYAVFMTPGLIMSMIYFLATSLTSAILVAERNEGVWDRSIVAGVTATEILISHIISQMVCMLLQTAIVLILVFLAFHVPCEGSMATVIGLVALQGFCGMCFGFLVSALCDNLTTANYLALGSFYPYIFLCGMLWPLEGMPAFLRTFALCLPGTIPIVSMHDILRRGKGILESQVYIGFLITIAWIFIECGACVAILKFKSKRT</sequence>
<dbReference type="GO" id="GO:0005524">
    <property type="term" value="F:ATP binding"/>
    <property type="evidence" value="ECO:0007669"/>
    <property type="project" value="UniProtKB-KW"/>
</dbReference>
<dbReference type="InParanoid" id="A0A067R2A0"/>
<feature type="transmembrane region" description="Helical" evidence="7">
    <location>
        <begin position="315"/>
        <end position="336"/>
    </location>
</feature>
<feature type="transmembrane region" description="Helical" evidence="7">
    <location>
        <begin position="505"/>
        <end position="532"/>
    </location>
</feature>
<evidence type="ECO:0000256" key="2">
    <source>
        <dbReference type="ARBA" id="ARBA00022692"/>
    </source>
</evidence>
<evidence type="ECO:0000256" key="3">
    <source>
        <dbReference type="ARBA" id="ARBA00022741"/>
    </source>
</evidence>
<keyword evidence="4" id="KW-0067">ATP-binding</keyword>
<evidence type="ECO:0000313" key="11">
    <source>
        <dbReference type="Proteomes" id="UP000027135"/>
    </source>
</evidence>
<keyword evidence="11" id="KW-1185">Reference proteome</keyword>
<evidence type="ECO:0000259" key="8">
    <source>
        <dbReference type="PROSITE" id="PS50893"/>
    </source>
</evidence>
<dbReference type="AlphaFoldDB" id="A0A067R2A0"/>
<dbReference type="InterPro" id="IPR013525">
    <property type="entry name" value="ABC2_TM"/>
</dbReference>
<evidence type="ECO:0000256" key="1">
    <source>
        <dbReference type="ARBA" id="ARBA00004141"/>
    </source>
</evidence>
<dbReference type="InterPro" id="IPR047817">
    <property type="entry name" value="ABC2_TM_bact-type"/>
</dbReference>
<dbReference type="Pfam" id="PF12698">
    <property type="entry name" value="ABC2_membrane_3"/>
    <property type="match status" value="1"/>
</dbReference>
<dbReference type="SMART" id="SM00382">
    <property type="entry name" value="AAA"/>
    <property type="match status" value="1"/>
</dbReference>
<feature type="transmembrane region" description="Helical" evidence="7">
    <location>
        <begin position="617"/>
        <end position="637"/>
    </location>
</feature>
<evidence type="ECO:0000256" key="4">
    <source>
        <dbReference type="ARBA" id="ARBA00022840"/>
    </source>
</evidence>
<evidence type="ECO:0000256" key="6">
    <source>
        <dbReference type="ARBA" id="ARBA00023136"/>
    </source>
</evidence>
<keyword evidence="6 7" id="KW-0472">Membrane</keyword>
<evidence type="ECO:0000259" key="9">
    <source>
        <dbReference type="PROSITE" id="PS51012"/>
    </source>
</evidence>
<dbReference type="CDD" id="cd03230">
    <property type="entry name" value="ABC_DR_subfamily_A"/>
    <property type="match status" value="1"/>
</dbReference>
<protein>
    <submittedName>
        <fullName evidence="10">ABC transporter G family member 20</fullName>
    </submittedName>
</protein>
<dbReference type="PANTHER" id="PTHR43038">
    <property type="entry name" value="ATP-BINDING CASSETTE, SUB-FAMILY H, MEMBER 1"/>
    <property type="match status" value="1"/>
</dbReference>
<dbReference type="PROSITE" id="PS00211">
    <property type="entry name" value="ABC_TRANSPORTER_1"/>
    <property type="match status" value="1"/>
</dbReference>
<name>A0A067R2A0_ZOONE</name>
<dbReference type="Pfam" id="PF00005">
    <property type="entry name" value="ABC_tran"/>
    <property type="match status" value="1"/>
</dbReference>
<dbReference type="OMA" id="QIGLFVQ"/>
<dbReference type="EMBL" id="KK852806">
    <property type="protein sequence ID" value="KDR16091.1"/>
    <property type="molecule type" value="Genomic_DNA"/>
</dbReference>
<dbReference type="eggNOG" id="KOG0059">
    <property type="taxonomic scope" value="Eukaryota"/>
</dbReference>
<evidence type="ECO:0000313" key="10">
    <source>
        <dbReference type="EMBL" id="KDR16091.1"/>
    </source>
</evidence>
<feature type="transmembrane region" description="Helical" evidence="7">
    <location>
        <begin position="590"/>
        <end position="611"/>
    </location>
</feature>
<dbReference type="InterPro" id="IPR003593">
    <property type="entry name" value="AAA+_ATPase"/>
</dbReference>
<keyword evidence="2 7" id="KW-0812">Transmembrane</keyword>
<dbReference type="GO" id="GO:0016020">
    <property type="term" value="C:membrane"/>
    <property type="evidence" value="ECO:0007669"/>
    <property type="project" value="UniProtKB-SubCell"/>
</dbReference>
<proteinExistence type="predicted"/>
<dbReference type="PANTHER" id="PTHR43038:SF2">
    <property type="entry name" value="RH61964P"/>
    <property type="match status" value="1"/>
</dbReference>
<feature type="domain" description="ABC transporter" evidence="8">
    <location>
        <begin position="7"/>
        <end position="241"/>
    </location>
</feature>
<reference evidence="10 11" key="1">
    <citation type="journal article" date="2014" name="Nat. Commun.">
        <title>Molecular traces of alternative social organization in a termite genome.</title>
        <authorList>
            <person name="Terrapon N."/>
            <person name="Li C."/>
            <person name="Robertson H.M."/>
            <person name="Ji L."/>
            <person name="Meng X."/>
            <person name="Booth W."/>
            <person name="Chen Z."/>
            <person name="Childers C.P."/>
            <person name="Glastad K.M."/>
            <person name="Gokhale K."/>
            <person name="Gowin J."/>
            <person name="Gronenberg W."/>
            <person name="Hermansen R.A."/>
            <person name="Hu H."/>
            <person name="Hunt B.G."/>
            <person name="Huylmans A.K."/>
            <person name="Khalil S.M."/>
            <person name="Mitchell R.D."/>
            <person name="Munoz-Torres M.C."/>
            <person name="Mustard J.A."/>
            <person name="Pan H."/>
            <person name="Reese J.T."/>
            <person name="Scharf M.E."/>
            <person name="Sun F."/>
            <person name="Vogel H."/>
            <person name="Xiao J."/>
            <person name="Yang W."/>
            <person name="Yang Z."/>
            <person name="Yang Z."/>
            <person name="Zhou J."/>
            <person name="Zhu J."/>
            <person name="Brent C.S."/>
            <person name="Elsik C.G."/>
            <person name="Goodisman M.A."/>
            <person name="Liberles D.A."/>
            <person name="Roe R.M."/>
            <person name="Vargo E.L."/>
            <person name="Vilcinskas A."/>
            <person name="Wang J."/>
            <person name="Bornberg-Bauer E."/>
            <person name="Korb J."/>
            <person name="Zhang G."/>
            <person name="Liebig J."/>
        </authorList>
    </citation>
    <scope>NUCLEOTIDE SEQUENCE [LARGE SCALE GENOMIC DNA]</scope>
    <source>
        <tissue evidence="10">Whole organism</tissue>
    </source>
</reference>
<dbReference type="SUPFAM" id="SSF52540">
    <property type="entry name" value="P-loop containing nucleoside triphosphate hydrolases"/>
    <property type="match status" value="1"/>
</dbReference>
<feature type="transmembrane region" description="Helical" evidence="7">
    <location>
        <begin position="552"/>
        <end position="578"/>
    </location>
</feature>
<feature type="domain" description="ABC transmembrane type-2" evidence="9">
    <location>
        <begin position="473"/>
        <end position="704"/>
    </location>
</feature>
<dbReference type="Proteomes" id="UP000027135">
    <property type="component" value="Unassembled WGS sequence"/>
</dbReference>
<feature type="transmembrane region" description="Helical" evidence="7">
    <location>
        <begin position="678"/>
        <end position="699"/>
    </location>
</feature>
<dbReference type="GO" id="GO:0140359">
    <property type="term" value="F:ABC-type transporter activity"/>
    <property type="evidence" value="ECO:0007669"/>
    <property type="project" value="InterPro"/>
</dbReference>
<dbReference type="PROSITE" id="PS51012">
    <property type="entry name" value="ABC_TM2"/>
    <property type="match status" value="1"/>
</dbReference>
<dbReference type="OrthoDB" id="10255969at2759"/>